<dbReference type="PANTHER" id="PTHR43479">
    <property type="entry name" value="ACREF/ENVCD OPERON REPRESSOR-RELATED"/>
    <property type="match status" value="1"/>
</dbReference>
<dbReference type="PRINTS" id="PR00455">
    <property type="entry name" value="HTHTETR"/>
</dbReference>
<keyword evidence="2 3" id="KW-0238">DNA-binding</keyword>
<evidence type="ECO:0000256" key="1">
    <source>
        <dbReference type="ARBA" id="ARBA00022491"/>
    </source>
</evidence>
<dbReference type="SUPFAM" id="SSF46689">
    <property type="entry name" value="Homeodomain-like"/>
    <property type="match status" value="1"/>
</dbReference>
<name>A0A4V3V814_9BACI</name>
<keyword evidence="6" id="KW-1185">Reference proteome</keyword>
<accession>A0A4V3V814</accession>
<dbReference type="EMBL" id="SLUB01000009">
    <property type="protein sequence ID" value="THE13443.1"/>
    <property type="molecule type" value="Genomic_DNA"/>
</dbReference>
<protein>
    <submittedName>
        <fullName evidence="5">TetR/AcrR family transcriptional regulator</fullName>
    </submittedName>
</protein>
<proteinExistence type="predicted"/>
<reference evidence="5 6" key="1">
    <citation type="journal article" date="2019" name="Indoor Air">
        <title>Impacts of indoor surface finishes on bacterial viability.</title>
        <authorList>
            <person name="Hu J."/>
            <person name="Maamar S.B."/>
            <person name="Glawe A.J."/>
            <person name="Gottel N."/>
            <person name="Gilbert J.A."/>
            <person name="Hartmann E.M."/>
        </authorList>
    </citation>
    <scope>NUCLEOTIDE SEQUENCE [LARGE SCALE GENOMIC DNA]</scope>
    <source>
        <strain evidence="5 6">AF060A6</strain>
    </source>
</reference>
<dbReference type="OrthoDB" id="153047at2"/>
<evidence type="ECO:0000256" key="2">
    <source>
        <dbReference type="ARBA" id="ARBA00023125"/>
    </source>
</evidence>
<dbReference type="Proteomes" id="UP000306477">
    <property type="component" value="Unassembled WGS sequence"/>
</dbReference>
<evidence type="ECO:0000313" key="5">
    <source>
        <dbReference type="EMBL" id="THE13443.1"/>
    </source>
</evidence>
<comment type="caution">
    <text evidence="5">The sequence shown here is derived from an EMBL/GenBank/DDBJ whole genome shotgun (WGS) entry which is preliminary data.</text>
</comment>
<dbReference type="STRING" id="1033734.GCA_000285535_03113"/>
<evidence type="ECO:0000259" key="4">
    <source>
        <dbReference type="PROSITE" id="PS50977"/>
    </source>
</evidence>
<dbReference type="RefSeq" id="WP_136378981.1">
    <property type="nucleotide sequence ID" value="NZ_SLUB01000009.1"/>
</dbReference>
<feature type="DNA-binding region" description="H-T-H motif" evidence="3">
    <location>
        <begin position="29"/>
        <end position="48"/>
    </location>
</feature>
<sequence>MGRESKFTKSDLYQATNQLLLQYGYNGFHFGLLAEQLNVTRAALYKYFDNKDELITEYMVEEMERFLLDLQKMKEYPLFKDQLDYLLGVIFKYSRIHQILSMIFQIQKSNHVKVNEALELLETQHEKMYSYLNDFVQLGKRDKLLKSEFPNHLILGFIFQTVNIPNYSQLPEQDWKNLVMEFLCSGMFNEK</sequence>
<dbReference type="GO" id="GO:0003677">
    <property type="term" value="F:DNA binding"/>
    <property type="evidence" value="ECO:0007669"/>
    <property type="project" value="UniProtKB-UniRule"/>
</dbReference>
<dbReference type="InterPro" id="IPR050624">
    <property type="entry name" value="HTH-type_Tx_Regulator"/>
</dbReference>
<dbReference type="PROSITE" id="PS50977">
    <property type="entry name" value="HTH_TETR_2"/>
    <property type="match status" value="1"/>
</dbReference>
<organism evidence="5 6">
    <name type="scientific">Bacillus timonensis</name>
    <dbReference type="NCBI Taxonomy" id="1033734"/>
    <lineage>
        <taxon>Bacteria</taxon>
        <taxon>Bacillati</taxon>
        <taxon>Bacillota</taxon>
        <taxon>Bacilli</taxon>
        <taxon>Bacillales</taxon>
        <taxon>Bacillaceae</taxon>
        <taxon>Bacillus</taxon>
    </lineage>
</organism>
<dbReference type="PANTHER" id="PTHR43479:SF11">
    <property type="entry name" value="ACREF_ENVCD OPERON REPRESSOR-RELATED"/>
    <property type="match status" value="1"/>
</dbReference>
<dbReference type="InterPro" id="IPR009057">
    <property type="entry name" value="Homeodomain-like_sf"/>
</dbReference>
<feature type="domain" description="HTH tetR-type" evidence="4">
    <location>
        <begin position="6"/>
        <end position="66"/>
    </location>
</feature>
<evidence type="ECO:0000256" key="3">
    <source>
        <dbReference type="PROSITE-ProRule" id="PRU00335"/>
    </source>
</evidence>
<evidence type="ECO:0000313" key="6">
    <source>
        <dbReference type="Proteomes" id="UP000306477"/>
    </source>
</evidence>
<dbReference type="Gene3D" id="1.10.357.10">
    <property type="entry name" value="Tetracycline Repressor, domain 2"/>
    <property type="match status" value="1"/>
</dbReference>
<dbReference type="AlphaFoldDB" id="A0A4V3V814"/>
<dbReference type="Pfam" id="PF00440">
    <property type="entry name" value="TetR_N"/>
    <property type="match status" value="1"/>
</dbReference>
<keyword evidence="1" id="KW-0678">Repressor</keyword>
<dbReference type="InterPro" id="IPR001647">
    <property type="entry name" value="HTH_TetR"/>
</dbReference>
<gene>
    <name evidence="5" type="ORF">E1I69_07460</name>
</gene>